<protein>
    <submittedName>
        <fullName evidence="1">Uncharacterized protein</fullName>
    </submittedName>
</protein>
<gene>
    <name evidence="1" type="ORF">RIF29_04212</name>
</gene>
<reference evidence="1 2" key="1">
    <citation type="submission" date="2024-01" db="EMBL/GenBank/DDBJ databases">
        <title>The genomes of 5 underutilized Papilionoideae crops provide insights into root nodulation and disease resistanc.</title>
        <authorList>
            <person name="Yuan L."/>
        </authorList>
    </citation>
    <scope>NUCLEOTIDE SEQUENCE [LARGE SCALE GENOMIC DNA]</scope>
    <source>
        <strain evidence="1">ZHUSHIDOU_FW_LH</strain>
        <tissue evidence="1">Leaf</tissue>
    </source>
</reference>
<evidence type="ECO:0000313" key="2">
    <source>
        <dbReference type="Proteomes" id="UP001372338"/>
    </source>
</evidence>
<proteinExistence type="predicted"/>
<dbReference type="AlphaFoldDB" id="A0AAN9P9Q3"/>
<sequence length="147" mass="16455">MGVKSTEQGKSASQSFEKYKKMQEQVSLPYKGQKVVNAGDNNGSYFLSSLIVVQRFGDCERKTKVAVWSGLKVDQCFISLARHPPPLVAIANGYHPTQFNNVCFENAEDFVTNNVVDLNYVVRSWRMTPICDGVKPFFANLHILSST</sequence>
<evidence type="ECO:0000313" key="1">
    <source>
        <dbReference type="EMBL" id="KAK7290061.1"/>
    </source>
</evidence>
<keyword evidence="2" id="KW-1185">Reference proteome</keyword>
<accession>A0AAN9P9Q3</accession>
<organism evidence="1 2">
    <name type="scientific">Crotalaria pallida</name>
    <name type="common">Smooth rattlebox</name>
    <name type="synonym">Crotalaria striata</name>
    <dbReference type="NCBI Taxonomy" id="3830"/>
    <lineage>
        <taxon>Eukaryota</taxon>
        <taxon>Viridiplantae</taxon>
        <taxon>Streptophyta</taxon>
        <taxon>Embryophyta</taxon>
        <taxon>Tracheophyta</taxon>
        <taxon>Spermatophyta</taxon>
        <taxon>Magnoliopsida</taxon>
        <taxon>eudicotyledons</taxon>
        <taxon>Gunneridae</taxon>
        <taxon>Pentapetalae</taxon>
        <taxon>rosids</taxon>
        <taxon>fabids</taxon>
        <taxon>Fabales</taxon>
        <taxon>Fabaceae</taxon>
        <taxon>Papilionoideae</taxon>
        <taxon>50 kb inversion clade</taxon>
        <taxon>genistoids sensu lato</taxon>
        <taxon>core genistoids</taxon>
        <taxon>Crotalarieae</taxon>
        <taxon>Crotalaria</taxon>
    </lineage>
</organism>
<dbReference type="Proteomes" id="UP001372338">
    <property type="component" value="Unassembled WGS sequence"/>
</dbReference>
<comment type="caution">
    <text evidence="1">The sequence shown here is derived from an EMBL/GenBank/DDBJ whole genome shotgun (WGS) entry which is preliminary data.</text>
</comment>
<dbReference type="EMBL" id="JAYWIO010000001">
    <property type="protein sequence ID" value="KAK7290061.1"/>
    <property type="molecule type" value="Genomic_DNA"/>
</dbReference>
<name>A0AAN9P9Q3_CROPI</name>